<dbReference type="InterPro" id="IPR020061">
    <property type="entry name" value="Glu_tRNA_lig_a-bdl"/>
</dbReference>
<dbReference type="FunFam" id="2.40.240.10:FF:000004">
    <property type="entry name" value="Glutamyl-tRNA synthetase, cytoplasmic"/>
    <property type="match status" value="1"/>
</dbReference>
<dbReference type="FunFam" id="1.20.1050.10:FF:000036">
    <property type="entry name" value="Putative glutamyl-tRNA synthetase"/>
    <property type="match status" value="1"/>
</dbReference>
<dbReference type="InterPro" id="IPR020058">
    <property type="entry name" value="Glu/Gln-tRNA-synth_Ib_cat-dom"/>
</dbReference>
<dbReference type="EC" id="6.1.1.17" evidence="3"/>
<dbReference type="GO" id="GO:0017102">
    <property type="term" value="C:methionyl glutamyl tRNA synthetase complex"/>
    <property type="evidence" value="ECO:0007669"/>
    <property type="project" value="TreeGrafter"/>
</dbReference>
<dbReference type="RefSeq" id="XP_025548289.1">
    <property type="nucleotide sequence ID" value="XM_025694099.1"/>
</dbReference>
<evidence type="ECO:0000256" key="5">
    <source>
        <dbReference type="ARBA" id="ARBA00022553"/>
    </source>
</evidence>
<organism evidence="17 18">
    <name type="scientific">Aspergillus homomorphus (strain CBS 101889)</name>
    <dbReference type="NCBI Taxonomy" id="1450537"/>
    <lineage>
        <taxon>Eukaryota</taxon>
        <taxon>Fungi</taxon>
        <taxon>Dikarya</taxon>
        <taxon>Ascomycota</taxon>
        <taxon>Pezizomycotina</taxon>
        <taxon>Eurotiomycetes</taxon>
        <taxon>Eurotiomycetidae</taxon>
        <taxon>Eurotiales</taxon>
        <taxon>Aspergillaceae</taxon>
        <taxon>Aspergillus</taxon>
        <taxon>Aspergillus subgen. Circumdati</taxon>
    </lineage>
</organism>
<keyword evidence="6 13" id="KW-0436">Ligase</keyword>
<keyword evidence="7 13" id="KW-0547">Nucleotide-binding</keyword>
<dbReference type="GO" id="GO:0005829">
    <property type="term" value="C:cytosol"/>
    <property type="evidence" value="ECO:0007669"/>
    <property type="project" value="TreeGrafter"/>
</dbReference>
<evidence type="ECO:0000256" key="1">
    <source>
        <dbReference type="ARBA" id="ARBA00004496"/>
    </source>
</evidence>
<dbReference type="InterPro" id="IPR020056">
    <property type="entry name" value="Rbsml_bL25/Gln-tRNA_synth_N"/>
</dbReference>
<keyword evidence="18" id="KW-1185">Reference proteome</keyword>
<dbReference type="PANTHER" id="PTHR43097">
    <property type="entry name" value="GLUTAMINE-TRNA LIGASE"/>
    <property type="match status" value="1"/>
</dbReference>
<dbReference type="GO" id="GO:0006424">
    <property type="term" value="P:glutamyl-tRNA aminoacylation"/>
    <property type="evidence" value="ECO:0007669"/>
    <property type="project" value="InterPro"/>
</dbReference>
<evidence type="ECO:0000256" key="13">
    <source>
        <dbReference type="RuleBase" id="RU363037"/>
    </source>
</evidence>
<dbReference type="NCBIfam" id="TIGR00463">
    <property type="entry name" value="gltX_arch"/>
    <property type="match status" value="1"/>
</dbReference>
<dbReference type="STRING" id="1450537.A0A395HPE3"/>
<dbReference type="Gene3D" id="3.90.800.10">
    <property type="entry name" value="Glutamyl-tRNA Synthetase, Domain 3"/>
    <property type="match status" value="1"/>
</dbReference>
<dbReference type="InterPro" id="IPR011035">
    <property type="entry name" value="Ribosomal_bL25/Gln-tRNA_synth"/>
</dbReference>
<feature type="domain" description="Glutamyl/glutaminyl-tRNA synthetase class Ib catalytic" evidence="14">
    <location>
        <begin position="206"/>
        <end position="510"/>
    </location>
</feature>
<dbReference type="Gene3D" id="2.40.240.10">
    <property type="entry name" value="Ribosomal Protein L25, Chain P"/>
    <property type="match status" value="1"/>
</dbReference>
<proteinExistence type="inferred from homology"/>
<evidence type="ECO:0000259" key="14">
    <source>
        <dbReference type="Pfam" id="PF00749"/>
    </source>
</evidence>
<evidence type="ECO:0000256" key="8">
    <source>
        <dbReference type="ARBA" id="ARBA00022840"/>
    </source>
</evidence>
<dbReference type="EMBL" id="KZ824306">
    <property type="protein sequence ID" value="RAL09135.1"/>
    <property type="molecule type" value="Genomic_DNA"/>
</dbReference>
<dbReference type="InterPro" id="IPR001412">
    <property type="entry name" value="aa-tRNA-synth_I_CS"/>
</dbReference>
<evidence type="ECO:0000256" key="10">
    <source>
        <dbReference type="ARBA" id="ARBA00023146"/>
    </source>
</evidence>
<name>A0A395HPE3_ASPHC</name>
<dbReference type="GeneID" id="37198388"/>
<evidence type="ECO:0000313" key="17">
    <source>
        <dbReference type="EMBL" id="RAL09135.1"/>
    </source>
</evidence>
<evidence type="ECO:0000256" key="9">
    <source>
        <dbReference type="ARBA" id="ARBA00022917"/>
    </source>
</evidence>
<dbReference type="InterPro" id="IPR036282">
    <property type="entry name" value="Glutathione-S-Trfase_C_sf"/>
</dbReference>
<evidence type="ECO:0000256" key="4">
    <source>
        <dbReference type="ARBA" id="ARBA00022490"/>
    </source>
</evidence>
<dbReference type="AlphaFoldDB" id="A0A395HPE3"/>
<dbReference type="GO" id="GO:0005524">
    <property type="term" value="F:ATP binding"/>
    <property type="evidence" value="ECO:0007669"/>
    <property type="project" value="UniProtKB-KW"/>
</dbReference>
<evidence type="ECO:0000259" key="15">
    <source>
        <dbReference type="Pfam" id="PF03950"/>
    </source>
</evidence>
<feature type="domain" description="tRNA synthetases class I (E and Q) anti-codon binding" evidence="16">
    <location>
        <begin position="617"/>
        <end position="690"/>
    </location>
</feature>
<evidence type="ECO:0000259" key="16">
    <source>
        <dbReference type="Pfam" id="PF20974"/>
    </source>
</evidence>
<evidence type="ECO:0000256" key="3">
    <source>
        <dbReference type="ARBA" id="ARBA00012835"/>
    </source>
</evidence>
<dbReference type="Pfam" id="PF03950">
    <property type="entry name" value="tRNA-synt_1c_C"/>
    <property type="match status" value="1"/>
</dbReference>
<keyword evidence="4" id="KW-0963">Cytoplasm</keyword>
<dbReference type="InterPro" id="IPR049437">
    <property type="entry name" value="tRNA-synt_1c_C2"/>
</dbReference>
<dbReference type="InterPro" id="IPR000924">
    <property type="entry name" value="Glu/Gln-tRNA-synth"/>
</dbReference>
<sequence>MSQFQLTLATRANQAALLPVLLVATSLNQEQELIAINYEETALLSRGDQAIVELTGANGSPVYGSENAIKELRAAFPFLNAKDEKLEVEWLSQLESFTALDFKTIEPQLQRLNNHLLLRSFIAGYSLSTPDLAIWGALRGNRVAIPAVRKGALISLTRWFNFINELCPWAATALETLNAVAKEKKTAKAKEGASYDINLLNTDKGVVTRFPPEPSGYLHIGHAKAALLNDYFAHEKYNGTLLVRFDDTNPSNEKQEFQDAIIEDLALMGIKPDRMSYTSDYFDQLYDYAIRIIKEGNAYADDTDKETMAEQRMVGEPSKRRDASVEESLARFEEMKQGTPEGLRWCIRAKISYDAPNKTLRDPVIYRCNVAEHHRTGAKWKIYPTYDFACPLVDSWEGVTHALRTIEYRDRNAQYQWFLDTLKLRDVQVWDFARMNFVRTLLSKRKLTKLVDSGVVWGWDDPRFPTIRGIRRRGMTIPALREFILKQGPSKNIVNLDWTLFWATNKKYIDPVAPRHTALLKNQLVKAVLKGAPAAYTEEKPKHAKNPAVGTKKVTFSGSILFDQEDAKTFKQDEEITLMAWGNAIVRKIETDAATGAVTALELDLHLEGDFKKTEKKVTWLSADQDLVPVELVDFDFLLNKDSMTEEDTLEAVLNPKTEFRDEAVADANVADLKEGDIIQFERKGYYRLDRPYAPGQPAVLFNIPTGKAERKA</sequence>
<evidence type="ECO:0000256" key="2">
    <source>
        <dbReference type="ARBA" id="ARBA00008927"/>
    </source>
</evidence>
<comment type="similarity">
    <text evidence="2">Belongs to the class-I aminoacyl-tRNA synthetase family. Glutamate--tRNA ligase type 2 subfamily.</text>
</comment>
<dbReference type="InterPro" id="IPR020059">
    <property type="entry name" value="Glu/Gln-tRNA-synth_Ib_codon-bd"/>
</dbReference>
<dbReference type="VEuPathDB" id="FungiDB:BO97DRAFT_396755"/>
<evidence type="ECO:0000256" key="11">
    <source>
        <dbReference type="ARBA" id="ARBA00030865"/>
    </source>
</evidence>
<dbReference type="PROSITE" id="PS00178">
    <property type="entry name" value="AA_TRNA_LIGASE_I"/>
    <property type="match status" value="1"/>
</dbReference>
<dbReference type="FunFam" id="3.40.50.620:FF:000037">
    <property type="entry name" value="Glutamine--tRNA ligase cytoplasmic"/>
    <property type="match status" value="1"/>
</dbReference>
<evidence type="ECO:0000256" key="12">
    <source>
        <dbReference type="ARBA" id="ARBA00048351"/>
    </source>
</evidence>
<dbReference type="PANTHER" id="PTHR43097:SF5">
    <property type="entry name" value="GLUTAMATE--TRNA LIGASE"/>
    <property type="match status" value="1"/>
</dbReference>
<dbReference type="FunFam" id="1.10.1160.10:FF:000001">
    <property type="entry name" value="Glutamine--tRNA ligase"/>
    <property type="match status" value="1"/>
</dbReference>
<dbReference type="Gene3D" id="1.10.1160.10">
    <property type="entry name" value="Glutamyl-trna Synthetase, Domain 2"/>
    <property type="match status" value="1"/>
</dbReference>
<feature type="domain" description="Glutamyl/glutaminyl-tRNA synthetase class Ib anti-codon binding" evidence="15">
    <location>
        <begin position="513"/>
        <end position="605"/>
    </location>
</feature>
<evidence type="ECO:0000313" key="18">
    <source>
        <dbReference type="Proteomes" id="UP000248961"/>
    </source>
</evidence>
<dbReference type="Gene3D" id="3.40.50.620">
    <property type="entry name" value="HUPs"/>
    <property type="match status" value="1"/>
</dbReference>
<dbReference type="HAMAP" id="MF_02076">
    <property type="entry name" value="Glu_tRNA_synth_type2"/>
    <property type="match status" value="1"/>
</dbReference>
<dbReference type="CDD" id="cd00807">
    <property type="entry name" value="GlnRS_core"/>
    <property type="match status" value="1"/>
</dbReference>
<dbReference type="Pfam" id="PF20974">
    <property type="entry name" value="tRNA-synt_1c_C2"/>
    <property type="match status" value="1"/>
</dbReference>
<keyword evidence="9 13" id="KW-0648">Protein biosynthesis</keyword>
<dbReference type="GO" id="GO:0004818">
    <property type="term" value="F:glutamate-tRNA ligase activity"/>
    <property type="evidence" value="ECO:0007669"/>
    <property type="project" value="UniProtKB-EC"/>
</dbReference>
<dbReference type="Proteomes" id="UP000248961">
    <property type="component" value="Unassembled WGS sequence"/>
</dbReference>
<dbReference type="Gene3D" id="1.20.1050.10">
    <property type="match status" value="1"/>
</dbReference>
<keyword evidence="5" id="KW-0597">Phosphoprotein</keyword>
<dbReference type="Pfam" id="PF00749">
    <property type="entry name" value="tRNA-synt_1c"/>
    <property type="match status" value="1"/>
</dbReference>
<dbReference type="SUPFAM" id="SSF52374">
    <property type="entry name" value="Nucleotidylyl transferase"/>
    <property type="match status" value="1"/>
</dbReference>
<dbReference type="InterPro" id="IPR004526">
    <property type="entry name" value="Glu-tRNA-synth_arc/euk"/>
</dbReference>
<comment type="subcellular location">
    <subcellularLocation>
        <location evidence="1">Cytoplasm</location>
    </subcellularLocation>
</comment>
<protein>
    <recommendedName>
        <fullName evidence="3">glutamate--tRNA ligase</fullName>
        <ecNumber evidence="3">6.1.1.17</ecNumber>
    </recommendedName>
    <alternativeName>
        <fullName evidence="11">Glutamyl-tRNA synthetase</fullName>
    </alternativeName>
</protein>
<dbReference type="SUPFAM" id="SSF47616">
    <property type="entry name" value="GST C-terminal domain-like"/>
    <property type="match status" value="1"/>
</dbReference>
<comment type="catalytic activity">
    <reaction evidence="12">
        <text>tRNA(Glu) + L-glutamate + ATP = L-glutamyl-tRNA(Glu) + AMP + diphosphate</text>
        <dbReference type="Rhea" id="RHEA:23540"/>
        <dbReference type="Rhea" id="RHEA-COMP:9663"/>
        <dbReference type="Rhea" id="RHEA-COMP:9680"/>
        <dbReference type="ChEBI" id="CHEBI:29985"/>
        <dbReference type="ChEBI" id="CHEBI:30616"/>
        <dbReference type="ChEBI" id="CHEBI:33019"/>
        <dbReference type="ChEBI" id="CHEBI:78442"/>
        <dbReference type="ChEBI" id="CHEBI:78520"/>
        <dbReference type="ChEBI" id="CHEBI:456215"/>
        <dbReference type="EC" id="6.1.1.17"/>
    </reaction>
</comment>
<dbReference type="InterPro" id="IPR050132">
    <property type="entry name" value="Gln/Glu-tRNA_Ligase"/>
</dbReference>
<reference evidence="17 18" key="1">
    <citation type="submission" date="2018-02" db="EMBL/GenBank/DDBJ databases">
        <title>The genomes of Aspergillus section Nigri reveals drivers in fungal speciation.</title>
        <authorList>
            <consortium name="DOE Joint Genome Institute"/>
            <person name="Vesth T.C."/>
            <person name="Nybo J."/>
            <person name="Theobald S."/>
            <person name="Brandl J."/>
            <person name="Frisvad J.C."/>
            <person name="Nielsen K.F."/>
            <person name="Lyhne E.K."/>
            <person name="Kogle M.E."/>
            <person name="Kuo A."/>
            <person name="Riley R."/>
            <person name="Clum A."/>
            <person name="Nolan M."/>
            <person name="Lipzen A."/>
            <person name="Salamov A."/>
            <person name="Henrissat B."/>
            <person name="Wiebenga A."/>
            <person name="De vries R.P."/>
            <person name="Grigoriev I.V."/>
            <person name="Mortensen U.H."/>
            <person name="Andersen M.R."/>
            <person name="Baker S.E."/>
        </authorList>
    </citation>
    <scope>NUCLEOTIDE SEQUENCE [LARGE SCALE GENOMIC DNA]</scope>
    <source>
        <strain evidence="17 18">CBS 101889</strain>
    </source>
</reference>
<dbReference type="InterPro" id="IPR014729">
    <property type="entry name" value="Rossmann-like_a/b/a_fold"/>
</dbReference>
<keyword evidence="10 13" id="KW-0030">Aminoacyl-tRNA synthetase</keyword>
<dbReference type="OrthoDB" id="10250478at2759"/>
<keyword evidence="8 13" id="KW-0067">ATP-binding</keyword>
<evidence type="ECO:0000256" key="6">
    <source>
        <dbReference type="ARBA" id="ARBA00022598"/>
    </source>
</evidence>
<evidence type="ECO:0000256" key="7">
    <source>
        <dbReference type="ARBA" id="ARBA00022741"/>
    </source>
</evidence>
<dbReference type="FunFam" id="3.90.800.10:FF:000001">
    <property type="entry name" value="Glutamine--tRNA ligase"/>
    <property type="match status" value="1"/>
</dbReference>
<dbReference type="SUPFAM" id="SSF50715">
    <property type="entry name" value="Ribosomal protein L25-like"/>
    <property type="match status" value="1"/>
</dbReference>
<accession>A0A395HPE3</accession>
<dbReference type="PRINTS" id="PR00987">
    <property type="entry name" value="TRNASYNTHGLU"/>
</dbReference>
<gene>
    <name evidence="17" type="ORF">BO97DRAFT_396755</name>
</gene>